<feature type="transmembrane region" description="Helical" evidence="7">
    <location>
        <begin position="221"/>
        <end position="244"/>
    </location>
</feature>
<dbReference type="Pfam" id="PF07690">
    <property type="entry name" value="MFS_1"/>
    <property type="match status" value="1"/>
</dbReference>
<evidence type="ECO:0000256" key="2">
    <source>
        <dbReference type="ARBA" id="ARBA00022448"/>
    </source>
</evidence>
<gene>
    <name evidence="9" type="ORF">B0A52_02201</name>
</gene>
<protein>
    <recommendedName>
        <fullName evidence="8">Major facilitator superfamily (MFS) profile domain-containing protein</fullName>
    </recommendedName>
</protein>
<dbReference type="VEuPathDB" id="FungiDB:PV10_01515"/>
<keyword evidence="4 7" id="KW-1133">Transmembrane helix</keyword>
<dbReference type="AlphaFoldDB" id="A0A438NBB3"/>
<feature type="transmembrane region" description="Helical" evidence="7">
    <location>
        <begin position="337"/>
        <end position="357"/>
    </location>
</feature>
<organism evidence="9 10">
    <name type="scientific">Exophiala mesophila</name>
    <name type="common">Black yeast-like fungus</name>
    <dbReference type="NCBI Taxonomy" id="212818"/>
    <lineage>
        <taxon>Eukaryota</taxon>
        <taxon>Fungi</taxon>
        <taxon>Dikarya</taxon>
        <taxon>Ascomycota</taxon>
        <taxon>Pezizomycotina</taxon>
        <taxon>Eurotiomycetes</taxon>
        <taxon>Chaetothyriomycetidae</taxon>
        <taxon>Chaetothyriales</taxon>
        <taxon>Herpotrichiellaceae</taxon>
        <taxon>Exophiala</taxon>
    </lineage>
</organism>
<feature type="transmembrane region" description="Helical" evidence="7">
    <location>
        <begin position="153"/>
        <end position="176"/>
    </location>
</feature>
<feature type="domain" description="Major facilitator superfamily (MFS) profile" evidence="8">
    <location>
        <begin position="62"/>
        <end position="486"/>
    </location>
</feature>
<feature type="transmembrane region" description="Helical" evidence="7">
    <location>
        <begin position="188"/>
        <end position="209"/>
    </location>
</feature>
<dbReference type="InterPro" id="IPR011701">
    <property type="entry name" value="MFS"/>
</dbReference>
<dbReference type="InterPro" id="IPR020846">
    <property type="entry name" value="MFS_dom"/>
</dbReference>
<dbReference type="Proteomes" id="UP000288859">
    <property type="component" value="Unassembled WGS sequence"/>
</dbReference>
<feature type="transmembrane region" description="Helical" evidence="7">
    <location>
        <begin position="128"/>
        <end position="147"/>
    </location>
</feature>
<keyword evidence="2" id="KW-0813">Transport</keyword>
<dbReference type="CDD" id="cd02231">
    <property type="entry name" value="cupin_BLL6423-like"/>
    <property type="match status" value="1"/>
</dbReference>
<dbReference type="FunFam" id="1.20.1250.20:FF:000013">
    <property type="entry name" value="MFS general substrate transporter"/>
    <property type="match status" value="1"/>
</dbReference>
<dbReference type="GO" id="GO:0022857">
    <property type="term" value="F:transmembrane transporter activity"/>
    <property type="evidence" value="ECO:0007669"/>
    <property type="project" value="InterPro"/>
</dbReference>
<dbReference type="PROSITE" id="PS50850">
    <property type="entry name" value="MFS"/>
    <property type="match status" value="1"/>
</dbReference>
<feature type="transmembrane region" description="Helical" evidence="7">
    <location>
        <begin position="425"/>
        <end position="446"/>
    </location>
</feature>
<dbReference type="SUPFAM" id="SSF51182">
    <property type="entry name" value="RmlC-like cupins"/>
    <property type="match status" value="1"/>
</dbReference>
<dbReference type="InterPro" id="IPR014710">
    <property type="entry name" value="RmlC-like_jellyroll"/>
</dbReference>
<dbReference type="Gene3D" id="1.20.1250.20">
    <property type="entry name" value="MFS general substrate transporter like domains"/>
    <property type="match status" value="2"/>
</dbReference>
<comment type="caution">
    <text evidence="9">The sequence shown here is derived from an EMBL/GenBank/DDBJ whole genome shotgun (WGS) entry which is preliminary data.</text>
</comment>
<comment type="subcellular location">
    <subcellularLocation>
        <location evidence="1">Membrane</location>
        <topology evidence="1">Multi-pass membrane protein</topology>
    </subcellularLocation>
</comment>
<evidence type="ECO:0000256" key="1">
    <source>
        <dbReference type="ARBA" id="ARBA00004141"/>
    </source>
</evidence>
<sequence>MPAVTVDDEFPQKGELPPDLDKFHDKEAGNQPGNVDHDASVEGDANQKALTRKLLFKLDTRILPVLAILFLCSFLDRTNVGNAKILGLEKSIGVNNDQYGNGLAIFFAFYIAAELPSNLVLKKFSPRIWLSFLTVCWGIIGMCLGFIQNYGGFLTVRAFLGLAEGGLLPGMVLYLSTLYTRGEMALRIGLFYTSASLAGAFGGLLARGLSAIGPHGAIEDGWRWIMIIEGILTAVAGVAAYFLLPNDVATAWFLTSEERALALRRLRRDTSAHLPAHDHVEVVEKFQWSEVGRGIMSLKLWLSATAYFAILSGLYSFGLFLPTIINGLGYTANEAQLWSVIPYAVAAVLTVLVALASDHFRLRGVLMLLTLPLAIIGYAAIANVGTHDNHTKYGMTFLMATGLYASVPPVLVWNSNNSAGHYKRATTTGLQLMIANCGGFVSAFIYPSSEGPQYHKSHSIVLGLLVYAWFAVLLNVMYCAKVNRDKARGKYDQYRGYGDDRDPEFRMVENNLPGLMTHIVGHDVKTGKAIVQESRPGKWTVYDDKLMAFNVVYTTSEFPTDLNDDKDLKTHDSLMSAGKLGLVNANGTVCRVVDFAPGYECIMHRTQSIDYGIVLEGSIELVLDSGEVKLMARGDVAVQRATMHAWKNPSDTEWARMIFVLQDSKKLEIGGQVLKEDLGRGVDGLPASGN</sequence>
<accession>A0A438NBB3</accession>
<dbReference type="InterPro" id="IPR013096">
    <property type="entry name" value="Cupin_2"/>
</dbReference>
<dbReference type="GO" id="GO:0016020">
    <property type="term" value="C:membrane"/>
    <property type="evidence" value="ECO:0007669"/>
    <property type="project" value="UniProtKB-SubCell"/>
</dbReference>
<evidence type="ECO:0000259" key="8">
    <source>
        <dbReference type="PROSITE" id="PS50850"/>
    </source>
</evidence>
<dbReference type="EMBL" id="NAJM01000009">
    <property type="protein sequence ID" value="RVX73075.1"/>
    <property type="molecule type" value="Genomic_DNA"/>
</dbReference>
<evidence type="ECO:0000256" key="6">
    <source>
        <dbReference type="SAM" id="MobiDB-lite"/>
    </source>
</evidence>
<keyword evidence="3 7" id="KW-0812">Transmembrane</keyword>
<evidence type="ECO:0000313" key="10">
    <source>
        <dbReference type="Proteomes" id="UP000288859"/>
    </source>
</evidence>
<evidence type="ECO:0000313" key="9">
    <source>
        <dbReference type="EMBL" id="RVX73075.1"/>
    </source>
</evidence>
<name>A0A438NBB3_EXOME</name>
<dbReference type="VEuPathDB" id="FungiDB:PV10_07978"/>
<feature type="transmembrane region" description="Helical" evidence="7">
    <location>
        <begin position="62"/>
        <end position="80"/>
    </location>
</feature>
<proteinExistence type="predicted"/>
<feature type="transmembrane region" description="Helical" evidence="7">
    <location>
        <begin position="300"/>
        <end position="325"/>
    </location>
</feature>
<evidence type="ECO:0000256" key="3">
    <source>
        <dbReference type="ARBA" id="ARBA00022692"/>
    </source>
</evidence>
<feature type="transmembrane region" description="Helical" evidence="7">
    <location>
        <begin position="364"/>
        <end position="381"/>
    </location>
</feature>
<dbReference type="InterPro" id="IPR011051">
    <property type="entry name" value="RmlC_Cupin_sf"/>
</dbReference>
<feature type="compositionally biased region" description="Basic and acidic residues" evidence="6">
    <location>
        <begin position="19"/>
        <end position="28"/>
    </location>
</feature>
<dbReference type="SUPFAM" id="SSF103473">
    <property type="entry name" value="MFS general substrate transporter"/>
    <property type="match status" value="1"/>
</dbReference>
<keyword evidence="5 7" id="KW-0472">Membrane</keyword>
<dbReference type="Pfam" id="PF07883">
    <property type="entry name" value="Cupin_2"/>
    <property type="match status" value="1"/>
</dbReference>
<dbReference type="PANTHER" id="PTHR43791:SF67">
    <property type="entry name" value="TRANSPORTER, PUTATIVE (AFU_ORTHOLOGUE AFUA_3G04010)-RELATED"/>
    <property type="match status" value="1"/>
</dbReference>
<evidence type="ECO:0000256" key="4">
    <source>
        <dbReference type="ARBA" id="ARBA00022989"/>
    </source>
</evidence>
<dbReference type="Gene3D" id="2.60.120.10">
    <property type="entry name" value="Jelly Rolls"/>
    <property type="match status" value="1"/>
</dbReference>
<dbReference type="InterPro" id="IPR036259">
    <property type="entry name" value="MFS_trans_sf"/>
</dbReference>
<evidence type="ECO:0000256" key="7">
    <source>
        <dbReference type="SAM" id="Phobius"/>
    </source>
</evidence>
<reference evidence="9 10" key="1">
    <citation type="submission" date="2017-03" db="EMBL/GenBank/DDBJ databases">
        <title>Genomes of endolithic fungi from Antarctica.</title>
        <authorList>
            <person name="Coleine C."/>
            <person name="Masonjones S."/>
            <person name="Stajich J.E."/>
        </authorList>
    </citation>
    <scope>NUCLEOTIDE SEQUENCE [LARGE SCALE GENOMIC DNA]</scope>
    <source>
        <strain evidence="9 10">CCFEE 6314</strain>
    </source>
</reference>
<dbReference type="FunFam" id="1.20.1250.20:FF:000188">
    <property type="entry name" value="MFS general substrate transporter"/>
    <property type="match status" value="1"/>
</dbReference>
<feature type="region of interest" description="Disordered" evidence="6">
    <location>
        <begin position="1"/>
        <end position="41"/>
    </location>
</feature>
<feature type="transmembrane region" description="Helical" evidence="7">
    <location>
        <begin position="100"/>
        <end position="121"/>
    </location>
</feature>
<feature type="transmembrane region" description="Helical" evidence="7">
    <location>
        <begin position="393"/>
        <end position="413"/>
    </location>
</feature>
<dbReference type="OrthoDB" id="9971669at2759"/>
<evidence type="ECO:0000256" key="5">
    <source>
        <dbReference type="ARBA" id="ARBA00023136"/>
    </source>
</evidence>
<dbReference type="PANTHER" id="PTHR43791">
    <property type="entry name" value="PERMEASE-RELATED"/>
    <property type="match status" value="1"/>
</dbReference>
<feature type="transmembrane region" description="Helical" evidence="7">
    <location>
        <begin position="458"/>
        <end position="480"/>
    </location>
</feature>